<accession>A0A919TEC3</accession>
<feature type="region of interest" description="Disordered" evidence="1">
    <location>
        <begin position="1"/>
        <end position="110"/>
    </location>
</feature>
<evidence type="ECO:0000313" key="3">
    <source>
        <dbReference type="EMBL" id="GIM93883.1"/>
    </source>
</evidence>
<keyword evidence="2" id="KW-1133">Transmembrane helix</keyword>
<dbReference type="EMBL" id="BOQN01000071">
    <property type="protein sequence ID" value="GIM93883.1"/>
    <property type="molecule type" value="Genomic_DNA"/>
</dbReference>
<protein>
    <recommendedName>
        <fullName evidence="5">DUF5666 domain-containing protein</fullName>
    </recommendedName>
</protein>
<feature type="compositionally biased region" description="Gly residues" evidence="1">
    <location>
        <begin position="144"/>
        <end position="164"/>
    </location>
</feature>
<evidence type="ECO:0000256" key="1">
    <source>
        <dbReference type="SAM" id="MobiDB-lite"/>
    </source>
</evidence>
<keyword evidence="2" id="KW-0472">Membrane</keyword>
<proteinExistence type="predicted"/>
<reference evidence="3 4" key="1">
    <citation type="submission" date="2021-03" db="EMBL/GenBank/DDBJ databases">
        <title>Whole genome shotgun sequence of Actinoplanes toevensis NBRC 105298.</title>
        <authorList>
            <person name="Komaki H."/>
            <person name="Tamura T."/>
        </authorList>
    </citation>
    <scope>NUCLEOTIDE SEQUENCE [LARGE SCALE GENOMIC DNA]</scope>
    <source>
        <strain evidence="3 4">NBRC 105298</strain>
    </source>
</reference>
<evidence type="ECO:0000313" key="4">
    <source>
        <dbReference type="Proteomes" id="UP000677082"/>
    </source>
</evidence>
<keyword evidence="4" id="KW-1185">Reference proteome</keyword>
<dbReference type="RefSeq" id="WP_213009677.1">
    <property type="nucleotide sequence ID" value="NZ_BOQN01000071.1"/>
</dbReference>
<feature type="transmembrane region" description="Helical" evidence="2">
    <location>
        <begin position="117"/>
        <end position="141"/>
    </location>
</feature>
<evidence type="ECO:0008006" key="5">
    <source>
        <dbReference type="Google" id="ProtNLM"/>
    </source>
</evidence>
<name>A0A919TEC3_9ACTN</name>
<sequence>MTVYDHSTRSSGEPSTWPPAGGYHSDPDDYYTDPPPTTQFLAAAPIPAGHRDEVTMNGRYRVEAPLRERYREDVPADLPSRPPAEWTPAHADGPPPAWTPPEKGAAGPAAAPKNKRLALVGGIVAVAVAGSGVTAGIMAAVGGGSSAASGPGGGQGIGQGGPGGTQNAATALHGTYVVSDGNGGYTTQLTQTGTVSTISGTSITVKSDDGYSKTYVISTSTTVGTGRIADVLKGHTVRIVATSVKQKITASSITDTSLAGAAPAGN</sequence>
<keyword evidence="2" id="KW-0812">Transmembrane</keyword>
<dbReference type="AlphaFoldDB" id="A0A919TEC3"/>
<feature type="compositionally biased region" description="Basic and acidic residues" evidence="1">
    <location>
        <begin position="49"/>
        <end position="74"/>
    </location>
</feature>
<evidence type="ECO:0000256" key="2">
    <source>
        <dbReference type="SAM" id="Phobius"/>
    </source>
</evidence>
<organism evidence="3 4">
    <name type="scientific">Paractinoplanes toevensis</name>
    <dbReference type="NCBI Taxonomy" id="571911"/>
    <lineage>
        <taxon>Bacteria</taxon>
        <taxon>Bacillati</taxon>
        <taxon>Actinomycetota</taxon>
        <taxon>Actinomycetes</taxon>
        <taxon>Micromonosporales</taxon>
        <taxon>Micromonosporaceae</taxon>
        <taxon>Paractinoplanes</taxon>
    </lineage>
</organism>
<gene>
    <name evidence="3" type="ORF">Ato02nite_056760</name>
</gene>
<feature type="region of interest" description="Disordered" evidence="1">
    <location>
        <begin position="144"/>
        <end position="165"/>
    </location>
</feature>
<dbReference type="Proteomes" id="UP000677082">
    <property type="component" value="Unassembled WGS sequence"/>
</dbReference>
<comment type="caution">
    <text evidence="3">The sequence shown here is derived from an EMBL/GenBank/DDBJ whole genome shotgun (WGS) entry which is preliminary data.</text>
</comment>